<keyword evidence="2" id="KW-0808">Transferase</keyword>
<evidence type="ECO:0000256" key="1">
    <source>
        <dbReference type="ARBA" id="ARBA00022676"/>
    </source>
</evidence>
<feature type="domain" description="Glycosyltransferase 2-like" evidence="3">
    <location>
        <begin position="16"/>
        <end position="107"/>
    </location>
</feature>
<evidence type="ECO:0000313" key="5">
    <source>
        <dbReference type="Proteomes" id="UP000051223"/>
    </source>
</evidence>
<dbReference type="STRING" id="1423754.FC39_GL000920"/>
<dbReference type="PANTHER" id="PTHR22916:SF51">
    <property type="entry name" value="GLYCOSYLTRANSFERASE EPSH-RELATED"/>
    <property type="match status" value="1"/>
</dbReference>
<evidence type="ECO:0000256" key="2">
    <source>
        <dbReference type="ARBA" id="ARBA00022679"/>
    </source>
</evidence>
<gene>
    <name evidence="4" type="ORF">FC39_GL000920</name>
</gene>
<proteinExistence type="predicted"/>
<dbReference type="AlphaFoldDB" id="A0A0R1YC70"/>
<dbReference type="CDD" id="cd00761">
    <property type="entry name" value="Glyco_tranf_GTA_type"/>
    <property type="match status" value="1"/>
</dbReference>
<dbReference type="InterPro" id="IPR001173">
    <property type="entry name" value="Glyco_trans_2-like"/>
</dbReference>
<evidence type="ECO:0000313" key="4">
    <source>
        <dbReference type="EMBL" id="KRM39919.1"/>
    </source>
</evidence>
<organism evidence="4 5">
    <name type="scientific">Lactobacillus hamsteri DSM 5661 = JCM 6256</name>
    <dbReference type="NCBI Taxonomy" id="1423754"/>
    <lineage>
        <taxon>Bacteria</taxon>
        <taxon>Bacillati</taxon>
        <taxon>Bacillota</taxon>
        <taxon>Bacilli</taxon>
        <taxon>Lactobacillales</taxon>
        <taxon>Lactobacillaceae</taxon>
        <taxon>Lactobacillus</taxon>
    </lineage>
</organism>
<evidence type="ECO:0000259" key="3">
    <source>
        <dbReference type="Pfam" id="PF00535"/>
    </source>
</evidence>
<dbReference type="PANTHER" id="PTHR22916">
    <property type="entry name" value="GLYCOSYLTRANSFERASE"/>
    <property type="match status" value="1"/>
</dbReference>
<dbReference type="OrthoDB" id="396512at2"/>
<accession>A0A0R1YC70</accession>
<dbReference type="EMBL" id="AZGI01000030">
    <property type="protein sequence ID" value="KRM39919.1"/>
    <property type="molecule type" value="Genomic_DNA"/>
</dbReference>
<dbReference type="GO" id="GO:0016757">
    <property type="term" value="F:glycosyltransferase activity"/>
    <property type="evidence" value="ECO:0007669"/>
    <property type="project" value="UniProtKB-KW"/>
</dbReference>
<name>A0A0R1YC70_9LACO</name>
<comment type="caution">
    <text evidence="4">The sequence shown here is derived from an EMBL/GenBank/DDBJ whole genome shotgun (WGS) entry which is preliminary data.</text>
</comment>
<dbReference type="SUPFAM" id="SSF53448">
    <property type="entry name" value="Nucleotide-diphospho-sugar transferases"/>
    <property type="match status" value="1"/>
</dbReference>
<reference evidence="4 5" key="1">
    <citation type="journal article" date="2015" name="Genome Announc.">
        <title>Expanding the biotechnology potential of lactobacilli through comparative genomics of 213 strains and associated genera.</title>
        <authorList>
            <person name="Sun Z."/>
            <person name="Harris H.M."/>
            <person name="McCann A."/>
            <person name="Guo C."/>
            <person name="Argimon S."/>
            <person name="Zhang W."/>
            <person name="Yang X."/>
            <person name="Jeffery I.B."/>
            <person name="Cooney J.C."/>
            <person name="Kagawa T.F."/>
            <person name="Liu W."/>
            <person name="Song Y."/>
            <person name="Salvetti E."/>
            <person name="Wrobel A."/>
            <person name="Rasinkangas P."/>
            <person name="Parkhill J."/>
            <person name="Rea M.C."/>
            <person name="O'Sullivan O."/>
            <person name="Ritari J."/>
            <person name="Douillard F.P."/>
            <person name="Paul Ross R."/>
            <person name="Yang R."/>
            <person name="Briner A.E."/>
            <person name="Felis G.E."/>
            <person name="de Vos W.M."/>
            <person name="Barrangou R."/>
            <person name="Klaenhammer T.R."/>
            <person name="Caufield P.W."/>
            <person name="Cui Y."/>
            <person name="Zhang H."/>
            <person name="O'Toole P.W."/>
        </authorList>
    </citation>
    <scope>NUCLEOTIDE SEQUENCE [LARGE SCALE GENOMIC DNA]</scope>
    <source>
        <strain evidence="4 5">DSM 5661</strain>
    </source>
</reference>
<dbReference type="PATRIC" id="fig|1423754.3.peg.947"/>
<protein>
    <recommendedName>
        <fullName evidence="3">Glycosyltransferase 2-like domain-containing protein</fullName>
    </recommendedName>
</protein>
<dbReference type="Gene3D" id="3.90.550.10">
    <property type="entry name" value="Spore Coat Polysaccharide Biosynthesis Protein SpsA, Chain A"/>
    <property type="match status" value="1"/>
</dbReference>
<keyword evidence="5" id="KW-1185">Reference proteome</keyword>
<dbReference type="Pfam" id="PF00535">
    <property type="entry name" value="Glycos_transf_2"/>
    <property type="match status" value="1"/>
</dbReference>
<keyword evidence="1" id="KW-0328">Glycosyltransferase</keyword>
<dbReference type="Proteomes" id="UP000051223">
    <property type="component" value="Unassembled WGS sequence"/>
</dbReference>
<sequence>MNHNVVYGREKYMDLSFIIPVYNKSENQFRRCISSILKVKDITYEIIVVDDGSSSNMGKIYKEICVNNGLSYYYEKNLGVSAARNYGIKKAKGKYITFVDADDYILPVISKKDLSTHCNLIIFDVKKINTTYNKLYKVKLTNCISNKVFEGKQLLEKTLKDGILNWVVSKVYNRDYLQKNNIYFDTSHVNGEDVDFIVKLLLSNPSTIYVNKMLYVYVYSDVTGLEREKRKLKNNLNDAYYLWALRKNILRKIDLNNSKNISTHIDNEYIKSIFEMYSHIVNDNYKEAKKYKKTFQKFFYKINPQKISMINKLKMIAIEHSWLGLIKNYVQLKKGIKRMISN</sequence>
<dbReference type="InterPro" id="IPR029044">
    <property type="entry name" value="Nucleotide-diphossugar_trans"/>
</dbReference>